<dbReference type="GO" id="GO:0003723">
    <property type="term" value="F:RNA binding"/>
    <property type="evidence" value="ECO:0007669"/>
    <property type="project" value="InterPro"/>
</dbReference>
<dbReference type="InterPro" id="IPR036388">
    <property type="entry name" value="WH-like_DNA-bd_sf"/>
</dbReference>
<comment type="subcellular location">
    <subcellularLocation>
        <location evidence="1">Cytoplasm</location>
    </subcellularLocation>
</comment>
<evidence type="ECO:0000256" key="4">
    <source>
        <dbReference type="ARBA" id="ARBA00022741"/>
    </source>
</evidence>
<dbReference type="InterPro" id="IPR027417">
    <property type="entry name" value="P-loop_NTPase"/>
</dbReference>
<dbReference type="PROSITE" id="PS51722">
    <property type="entry name" value="G_TR_2"/>
    <property type="match status" value="1"/>
</dbReference>
<dbReference type="GO" id="GO:0003924">
    <property type="term" value="F:GTPase activity"/>
    <property type="evidence" value="ECO:0007669"/>
    <property type="project" value="InterPro"/>
</dbReference>
<comment type="caution">
    <text evidence="10">The sequence shown here is derived from an EMBL/GenBank/DDBJ whole genome shotgun (WGS) entry which is preliminary data.</text>
</comment>
<evidence type="ECO:0000256" key="8">
    <source>
        <dbReference type="ARBA" id="ARBA00031615"/>
    </source>
</evidence>
<dbReference type="PANTHER" id="PTHR43721:SF22">
    <property type="entry name" value="ELONGATION FACTOR TU, MITOCHONDRIAL"/>
    <property type="match status" value="1"/>
</dbReference>
<dbReference type="GO" id="GO:0003746">
    <property type="term" value="F:translation elongation factor activity"/>
    <property type="evidence" value="ECO:0007669"/>
    <property type="project" value="UniProtKB-KW"/>
</dbReference>
<keyword evidence="6" id="KW-0342">GTP-binding</keyword>
<comment type="function">
    <text evidence="7">Translation factor necessary for the incorporation of selenocysteine into proteins. It probably replaces EF-Tu for the insertion of selenocysteine directed by the UGA codon. SelB binds GTP and GDP.</text>
</comment>
<evidence type="ECO:0000313" key="10">
    <source>
        <dbReference type="EMBL" id="RHW46594.1"/>
    </source>
</evidence>
<dbReference type="AlphaFoldDB" id="A0A417Z7G3"/>
<evidence type="ECO:0000259" key="9">
    <source>
        <dbReference type="PROSITE" id="PS51722"/>
    </source>
</evidence>
<dbReference type="SUPFAM" id="SSF52540">
    <property type="entry name" value="P-loop containing nucleoside triphosphate hydrolases"/>
    <property type="match status" value="1"/>
</dbReference>
<dbReference type="Pfam" id="PF03144">
    <property type="entry name" value="GTP_EFTU_D2"/>
    <property type="match status" value="1"/>
</dbReference>
<dbReference type="Gene3D" id="3.40.50.300">
    <property type="entry name" value="P-loop containing nucleotide triphosphate hydrolases"/>
    <property type="match status" value="1"/>
</dbReference>
<accession>A0A417Z7G3</accession>
<dbReference type="EMBL" id="QWLM01000004">
    <property type="protein sequence ID" value="RHW46594.1"/>
    <property type="molecule type" value="Genomic_DNA"/>
</dbReference>
<dbReference type="RefSeq" id="WP_118912878.1">
    <property type="nucleotide sequence ID" value="NZ_CBCRVH010000003.1"/>
</dbReference>
<dbReference type="Pfam" id="PF25461">
    <property type="entry name" value="Beta-barrel_SelB"/>
    <property type="match status" value="1"/>
</dbReference>
<evidence type="ECO:0000256" key="2">
    <source>
        <dbReference type="ARBA" id="ARBA00015953"/>
    </source>
</evidence>
<dbReference type="Pfam" id="PF09107">
    <property type="entry name" value="WHD_3rd_SelB"/>
    <property type="match status" value="1"/>
</dbReference>
<dbReference type="GO" id="GO:0001514">
    <property type="term" value="P:selenocysteine incorporation"/>
    <property type="evidence" value="ECO:0007669"/>
    <property type="project" value="InterPro"/>
</dbReference>
<dbReference type="InterPro" id="IPR004161">
    <property type="entry name" value="EFTu-like_2"/>
</dbReference>
<keyword evidence="10" id="KW-0251">Elongation factor</keyword>
<dbReference type="InterPro" id="IPR000795">
    <property type="entry name" value="T_Tr_GTP-bd_dom"/>
</dbReference>
<dbReference type="InterPro" id="IPR036390">
    <property type="entry name" value="WH_DNA-bd_sf"/>
</dbReference>
<sequence length="597" mass="62884">MRVIATAGHVDHGKSTLVQALTGTDPDRWAEEKRRGLTIDLGFAGLELPSGEHVAFVDVPGHRRFIGNMLAGLGPAPAVMLVVAADQGWQAQSSEHLDAIDALGLETGLLVLTRCGLADADRVAEVRRSALEHIAQTSLGAVRVVETDAVQGDGIGELRSALDDLVAGMPPLDGEGSVRMWLDRSFSVKGAGTVVTGTLAHGTLRVGDEVSVAGERATIRSLQVLGESRDEVGPVSRCAVGLRGITRDAAPRGSALLRPAGGLESTTIDVRRETGCAWSESSREVSVHVGTAAVPARVRPFDDETARLRLESPLPLRLGDRVIVRDNSAARIHAGATVLDLDPPPLERRGAGAARAATLAVWESGRASDLVVDRGHVSVAWLEGAGATGWGDWPLALPNGDGFGIVDRVAVSAAQVTAWSQQLDELVSDDARDPLSPGVAVAALARELDTSPAVVHLLAAASGLDVDAGRVRGAEHRRDLGGADTALAQLRERLQASPFDAPEADDLTAWKLGSREIAAAAERGLVLRLRAQPADIVLLPDAPARAMRELAALPQPFTTSDARQALGTTRRVVIPLLEHLDARGWTRRDGNTRTVVR</sequence>
<organism evidence="10 11">
    <name type="scientific">Dermacoccus abyssi</name>
    <dbReference type="NCBI Taxonomy" id="322596"/>
    <lineage>
        <taxon>Bacteria</taxon>
        <taxon>Bacillati</taxon>
        <taxon>Actinomycetota</taxon>
        <taxon>Actinomycetes</taxon>
        <taxon>Micrococcales</taxon>
        <taxon>Dermacoccaceae</taxon>
        <taxon>Dermacoccus</taxon>
    </lineage>
</organism>
<dbReference type="InterPro" id="IPR009001">
    <property type="entry name" value="Transl_elong_EF1A/Init_IF2_C"/>
</dbReference>
<dbReference type="Pfam" id="PF00009">
    <property type="entry name" value="GTP_EFTU"/>
    <property type="match status" value="1"/>
</dbReference>
<protein>
    <recommendedName>
        <fullName evidence="2">Selenocysteine-specific elongation factor</fullName>
    </recommendedName>
    <alternativeName>
        <fullName evidence="8">SelB translation factor</fullName>
    </alternativeName>
</protein>
<dbReference type="InterPro" id="IPR057335">
    <property type="entry name" value="Beta-barrel_SelB"/>
</dbReference>
<evidence type="ECO:0000256" key="5">
    <source>
        <dbReference type="ARBA" id="ARBA00022917"/>
    </source>
</evidence>
<keyword evidence="4" id="KW-0547">Nucleotide-binding</keyword>
<name>A0A417Z7G3_9MICO</name>
<dbReference type="GO" id="GO:0005737">
    <property type="term" value="C:cytoplasm"/>
    <property type="evidence" value="ECO:0007669"/>
    <property type="project" value="UniProtKB-SubCell"/>
</dbReference>
<dbReference type="NCBIfam" id="TIGR00475">
    <property type="entry name" value="selB"/>
    <property type="match status" value="1"/>
</dbReference>
<keyword evidence="3" id="KW-0963">Cytoplasm</keyword>
<dbReference type="InterPro" id="IPR015191">
    <property type="entry name" value="SelB_WHD4"/>
</dbReference>
<evidence type="ECO:0000256" key="6">
    <source>
        <dbReference type="ARBA" id="ARBA00023134"/>
    </source>
</evidence>
<dbReference type="SUPFAM" id="SSF50447">
    <property type="entry name" value="Translation proteins"/>
    <property type="match status" value="1"/>
</dbReference>
<dbReference type="InterPro" id="IPR004535">
    <property type="entry name" value="Transl_elong_SelB"/>
</dbReference>
<gene>
    <name evidence="10" type="primary">selB</name>
    <name evidence="10" type="ORF">D1832_04955</name>
</gene>
<evidence type="ECO:0000256" key="1">
    <source>
        <dbReference type="ARBA" id="ARBA00004496"/>
    </source>
</evidence>
<keyword evidence="5" id="KW-0648">Protein biosynthesis</keyword>
<proteinExistence type="predicted"/>
<dbReference type="Gene3D" id="2.40.30.10">
    <property type="entry name" value="Translation factors"/>
    <property type="match status" value="1"/>
</dbReference>
<dbReference type="GO" id="GO:0005525">
    <property type="term" value="F:GTP binding"/>
    <property type="evidence" value="ECO:0007669"/>
    <property type="project" value="UniProtKB-KW"/>
</dbReference>
<dbReference type="SUPFAM" id="SSF46785">
    <property type="entry name" value="Winged helix' DNA-binding domain"/>
    <property type="match status" value="1"/>
</dbReference>
<feature type="domain" description="Tr-type G" evidence="9">
    <location>
        <begin position="1"/>
        <end position="172"/>
    </location>
</feature>
<dbReference type="SUPFAM" id="SSF50465">
    <property type="entry name" value="EF-Tu/eEF-1alpha/eIF2-gamma C-terminal domain"/>
    <property type="match status" value="1"/>
</dbReference>
<dbReference type="CDD" id="cd04171">
    <property type="entry name" value="SelB"/>
    <property type="match status" value="1"/>
</dbReference>
<reference evidence="10 11" key="1">
    <citation type="submission" date="2018-08" db="EMBL/GenBank/DDBJ databases">
        <title>Whole genome sequence analysis of Dermacoccus abyssi bacteria isolated from Deep Mariana trench Micromonospora spp reveals genes involved in the environmental adaptation and production of secondary metabolites.</title>
        <authorList>
            <person name="Abdel-Mageed W.M."/>
            <person name="Lehri B."/>
            <person name="Nouioui I."/>
            <person name="Goodfellow I."/>
            <person name="Jaspars M."/>
            <person name="Karlyshev A."/>
        </authorList>
    </citation>
    <scope>NUCLEOTIDE SEQUENCE [LARGE SCALE GENOMIC DNA]</scope>
    <source>
        <strain evidence="10 11">MT1.1</strain>
    </source>
</reference>
<dbReference type="InterPro" id="IPR009000">
    <property type="entry name" value="Transl_B-barrel_sf"/>
</dbReference>
<evidence type="ECO:0000313" key="11">
    <source>
        <dbReference type="Proteomes" id="UP000285376"/>
    </source>
</evidence>
<dbReference type="Proteomes" id="UP000285376">
    <property type="component" value="Unassembled WGS sequence"/>
</dbReference>
<dbReference type="PANTHER" id="PTHR43721">
    <property type="entry name" value="ELONGATION FACTOR TU-RELATED"/>
    <property type="match status" value="1"/>
</dbReference>
<dbReference type="InterPro" id="IPR050055">
    <property type="entry name" value="EF-Tu_GTPase"/>
</dbReference>
<evidence type="ECO:0000256" key="3">
    <source>
        <dbReference type="ARBA" id="ARBA00022490"/>
    </source>
</evidence>
<evidence type="ECO:0000256" key="7">
    <source>
        <dbReference type="ARBA" id="ARBA00025526"/>
    </source>
</evidence>
<dbReference type="Gene3D" id="1.10.10.10">
    <property type="entry name" value="Winged helix-like DNA-binding domain superfamily/Winged helix DNA-binding domain"/>
    <property type="match status" value="1"/>
</dbReference>